<gene>
    <name evidence="1" type="ORF">IAA08_01330</name>
</gene>
<proteinExistence type="predicted"/>
<evidence type="ECO:0000313" key="2">
    <source>
        <dbReference type="Proteomes" id="UP000824024"/>
    </source>
</evidence>
<reference evidence="1" key="1">
    <citation type="journal article" date="2021" name="PeerJ">
        <title>Extensive microbial diversity within the chicken gut microbiome revealed by metagenomics and culture.</title>
        <authorList>
            <person name="Gilroy R."/>
            <person name="Ravi A."/>
            <person name="Getino M."/>
            <person name="Pursley I."/>
            <person name="Horton D.L."/>
            <person name="Alikhan N.F."/>
            <person name="Baker D."/>
            <person name="Gharbi K."/>
            <person name="Hall N."/>
            <person name="Watson M."/>
            <person name="Adriaenssens E.M."/>
            <person name="Foster-Nyarko E."/>
            <person name="Jarju S."/>
            <person name="Secka A."/>
            <person name="Antonio M."/>
            <person name="Oren A."/>
            <person name="Chaudhuri R.R."/>
            <person name="La Ragione R."/>
            <person name="Hildebrand F."/>
            <person name="Pallen M.J."/>
        </authorList>
    </citation>
    <scope>NUCLEOTIDE SEQUENCE</scope>
    <source>
        <strain evidence="1">CHK192-9172</strain>
    </source>
</reference>
<sequence length="93" mass="10808">MDGYVYVNADAQFKKLLGTIFTDEFMKENTNFDNFEGFKYSSAVITNWNSDKMVYAQLLMDNFVKESTRFTSWEEMVKAASDARFGKYTDEAC</sequence>
<comment type="caution">
    <text evidence="1">The sequence shown here is derived from an EMBL/GenBank/DDBJ whole genome shotgun (WGS) entry which is preliminary data.</text>
</comment>
<organism evidence="1 2">
    <name type="scientific">Candidatus Eubacterium avistercoris</name>
    <dbReference type="NCBI Taxonomy" id="2838567"/>
    <lineage>
        <taxon>Bacteria</taxon>
        <taxon>Bacillati</taxon>
        <taxon>Bacillota</taxon>
        <taxon>Clostridia</taxon>
        <taxon>Eubacteriales</taxon>
        <taxon>Eubacteriaceae</taxon>
        <taxon>Eubacterium</taxon>
    </lineage>
</organism>
<evidence type="ECO:0000313" key="1">
    <source>
        <dbReference type="EMBL" id="HIZ06559.1"/>
    </source>
</evidence>
<name>A0A9D2D0X5_9FIRM</name>
<reference evidence="1" key="2">
    <citation type="submission" date="2021-04" db="EMBL/GenBank/DDBJ databases">
        <authorList>
            <person name="Gilroy R."/>
        </authorList>
    </citation>
    <scope>NUCLEOTIDE SEQUENCE</scope>
    <source>
        <strain evidence="1">CHK192-9172</strain>
    </source>
</reference>
<dbReference type="EMBL" id="DXCH01000036">
    <property type="protein sequence ID" value="HIZ06559.1"/>
    <property type="molecule type" value="Genomic_DNA"/>
</dbReference>
<protein>
    <submittedName>
        <fullName evidence="1">Uncharacterized protein</fullName>
    </submittedName>
</protein>
<dbReference type="Proteomes" id="UP000824024">
    <property type="component" value="Unassembled WGS sequence"/>
</dbReference>
<dbReference type="AlphaFoldDB" id="A0A9D2D0X5"/>
<accession>A0A9D2D0X5</accession>